<reference evidence="8 9" key="1">
    <citation type="submission" date="2020-07" db="EMBL/GenBank/DDBJ databases">
        <title>Electron transfer.</title>
        <authorList>
            <person name="Huang L."/>
            <person name="Liu X."/>
            <person name="Zhou S."/>
        </authorList>
    </citation>
    <scope>NUCLEOTIDE SEQUENCE [LARGE SCALE GENOMIC DNA]</scope>
    <source>
        <strain evidence="8 9">Lx1</strain>
    </source>
</reference>
<dbReference type="GO" id="GO:0009318">
    <property type="term" value="C:exodeoxyribonuclease VII complex"/>
    <property type="evidence" value="ECO:0007669"/>
    <property type="project" value="UniProtKB-UniRule"/>
</dbReference>
<keyword evidence="7" id="KW-0175">Coiled coil</keyword>
<gene>
    <name evidence="6 8" type="primary">xseB</name>
    <name evidence="8" type="ORF">HZF06_14475</name>
</gene>
<evidence type="ECO:0000256" key="7">
    <source>
        <dbReference type="SAM" id="Coils"/>
    </source>
</evidence>
<evidence type="ECO:0000256" key="5">
    <source>
        <dbReference type="ARBA" id="ARBA00022839"/>
    </source>
</evidence>
<dbReference type="InterPro" id="IPR003761">
    <property type="entry name" value="Exonuc_VII_S"/>
</dbReference>
<dbReference type="PANTHER" id="PTHR34137:SF1">
    <property type="entry name" value="EXODEOXYRIBONUCLEASE 7 SMALL SUBUNIT"/>
    <property type="match status" value="1"/>
</dbReference>
<dbReference type="NCBIfam" id="TIGR01280">
    <property type="entry name" value="xseB"/>
    <property type="match status" value="1"/>
</dbReference>
<keyword evidence="3 6" id="KW-0540">Nuclease</keyword>
<dbReference type="PIRSF" id="PIRSF006488">
    <property type="entry name" value="Exonuc_VII_S"/>
    <property type="match status" value="1"/>
</dbReference>
<dbReference type="SUPFAM" id="SSF116842">
    <property type="entry name" value="XseB-like"/>
    <property type="match status" value="1"/>
</dbReference>
<comment type="function">
    <text evidence="6">Bidirectionally degrades single-stranded DNA into large acid-insoluble oligonucleotides, which are then degraded further into small acid-soluble oligonucleotides.</text>
</comment>
<evidence type="ECO:0000313" key="9">
    <source>
        <dbReference type="Proteomes" id="UP000512286"/>
    </source>
</evidence>
<protein>
    <recommendedName>
        <fullName evidence="6">Exodeoxyribonuclease 7 small subunit</fullName>
        <ecNumber evidence="6">3.1.11.6</ecNumber>
    </recommendedName>
    <alternativeName>
        <fullName evidence="6">Exodeoxyribonuclease VII small subunit</fullName>
        <shortName evidence="6">Exonuclease VII small subunit</shortName>
    </alternativeName>
</protein>
<dbReference type="Gene3D" id="1.10.287.1040">
    <property type="entry name" value="Exonuclease VII, small subunit"/>
    <property type="match status" value="1"/>
</dbReference>
<proteinExistence type="inferred from homology"/>
<dbReference type="InterPro" id="IPR037004">
    <property type="entry name" value="Exonuc_VII_ssu_sf"/>
</dbReference>
<dbReference type="AlphaFoldDB" id="A0A7D6ZS52"/>
<comment type="subunit">
    <text evidence="6">Heterooligomer composed of large and small subunits.</text>
</comment>
<dbReference type="Pfam" id="PF02609">
    <property type="entry name" value="Exonuc_VII_S"/>
    <property type="match status" value="1"/>
</dbReference>
<dbReference type="RefSeq" id="WP_181600704.1">
    <property type="nucleotide sequence ID" value="NZ_CP059378.1"/>
</dbReference>
<feature type="coiled-coil region" evidence="7">
    <location>
        <begin position="5"/>
        <end position="63"/>
    </location>
</feature>
<keyword evidence="2 6" id="KW-0963">Cytoplasm</keyword>
<organism evidence="8 9">
    <name type="scientific">Clostridium intestinale</name>
    <dbReference type="NCBI Taxonomy" id="36845"/>
    <lineage>
        <taxon>Bacteria</taxon>
        <taxon>Bacillati</taxon>
        <taxon>Bacillota</taxon>
        <taxon>Clostridia</taxon>
        <taxon>Eubacteriales</taxon>
        <taxon>Clostridiaceae</taxon>
        <taxon>Clostridium</taxon>
    </lineage>
</organism>
<evidence type="ECO:0000313" key="8">
    <source>
        <dbReference type="EMBL" id="QLY78293.1"/>
    </source>
</evidence>
<evidence type="ECO:0000256" key="3">
    <source>
        <dbReference type="ARBA" id="ARBA00022722"/>
    </source>
</evidence>
<comment type="similarity">
    <text evidence="1 6">Belongs to the XseB family.</text>
</comment>
<keyword evidence="4 6" id="KW-0378">Hydrolase</keyword>
<evidence type="ECO:0000256" key="4">
    <source>
        <dbReference type="ARBA" id="ARBA00022801"/>
    </source>
</evidence>
<comment type="catalytic activity">
    <reaction evidence="6">
        <text>Exonucleolytic cleavage in either 5'- to 3'- or 3'- to 5'-direction to yield nucleoside 5'-phosphates.</text>
        <dbReference type="EC" id="3.1.11.6"/>
    </reaction>
</comment>
<dbReference type="KEGG" id="cint:HZF06_14475"/>
<name>A0A7D6ZS52_9CLOT</name>
<dbReference type="HAMAP" id="MF_00337">
    <property type="entry name" value="Exonuc_7_S"/>
    <property type="match status" value="1"/>
</dbReference>
<evidence type="ECO:0000256" key="2">
    <source>
        <dbReference type="ARBA" id="ARBA00022490"/>
    </source>
</evidence>
<keyword evidence="5 6" id="KW-0269">Exonuclease</keyword>
<evidence type="ECO:0000256" key="1">
    <source>
        <dbReference type="ARBA" id="ARBA00009998"/>
    </source>
</evidence>
<dbReference type="PANTHER" id="PTHR34137">
    <property type="entry name" value="EXODEOXYRIBONUCLEASE 7 SMALL SUBUNIT"/>
    <property type="match status" value="1"/>
</dbReference>
<comment type="subcellular location">
    <subcellularLocation>
        <location evidence="6">Cytoplasm</location>
    </subcellularLocation>
</comment>
<dbReference type="GO" id="GO:0006308">
    <property type="term" value="P:DNA catabolic process"/>
    <property type="evidence" value="ECO:0007669"/>
    <property type="project" value="UniProtKB-UniRule"/>
</dbReference>
<dbReference type="GO" id="GO:0008855">
    <property type="term" value="F:exodeoxyribonuclease VII activity"/>
    <property type="evidence" value="ECO:0007669"/>
    <property type="project" value="UniProtKB-UniRule"/>
</dbReference>
<dbReference type="Proteomes" id="UP000512286">
    <property type="component" value="Chromosome"/>
</dbReference>
<sequence>MVKKNETYENMLEKLKDIVDQLESNELNIDDSMKMYEEGTKLVNKLYKTLDTLEGKIKVISEEGELEIKE</sequence>
<evidence type="ECO:0000256" key="6">
    <source>
        <dbReference type="HAMAP-Rule" id="MF_00337"/>
    </source>
</evidence>
<dbReference type="GO" id="GO:0005829">
    <property type="term" value="C:cytosol"/>
    <property type="evidence" value="ECO:0007669"/>
    <property type="project" value="TreeGrafter"/>
</dbReference>
<dbReference type="EC" id="3.1.11.6" evidence="6"/>
<accession>A0A7D6ZS52</accession>
<dbReference type="EMBL" id="CP059378">
    <property type="protein sequence ID" value="QLY78293.1"/>
    <property type="molecule type" value="Genomic_DNA"/>
</dbReference>